<proteinExistence type="predicted"/>
<dbReference type="EMBL" id="AP011947">
    <property type="protein sequence ID" value="BAM40571.1"/>
    <property type="molecule type" value="Genomic_DNA"/>
</dbReference>
<accession>J4C3J9</accession>
<organism evidence="1 2">
    <name type="scientific">Theileria orientalis strain Shintoku</name>
    <dbReference type="NCBI Taxonomy" id="869250"/>
    <lineage>
        <taxon>Eukaryota</taxon>
        <taxon>Sar</taxon>
        <taxon>Alveolata</taxon>
        <taxon>Apicomplexa</taxon>
        <taxon>Aconoidasida</taxon>
        <taxon>Piroplasmida</taxon>
        <taxon>Theileriidae</taxon>
        <taxon>Theileria</taxon>
    </lineage>
</organism>
<dbReference type="VEuPathDB" id="PiroplasmaDB:TOT_020000826"/>
<name>J4C3J9_THEOR</name>
<dbReference type="AlphaFoldDB" id="J4C3J9"/>
<evidence type="ECO:0000313" key="1">
    <source>
        <dbReference type="EMBL" id="BAM40571.1"/>
    </source>
</evidence>
<sequence length="37" mass="4185">MPRNSPILTLNTSFSRKQTPSTVSTDLTHYICPKIHV</sequence>
<dbReference type="GeneID" id="20714942"/>
<protein>
    <submittedName>
        <fullName evidence="1">Uncharacterized protein</fullName>
    </submittedName>
</protein>
<keyword evidence="2" id="KW-1185">Reference proteome</keyword>
<dbReference type="RefSeq" id="XP_009690872.1">
    <property type="nucleotide sequence ID" value="XM_009692577.1"/>
</dbReference>
<reference evidence="1 2" key="1">
    <citation type="journal article" date="2012" name="MBio">
        <title>Comparative genome analysis of three eukaryotic parasites with differing abilities to transform leukocytes reveals key mediators of Theileria-induced leukocyte transformation.</title>
        <authorList>
            <person name="Hayashida K."/>
            <person name="Hara Y."/>
            <person name="Abe T."/>
            <person name="Yamasaki C."/>
            <person name="Toyoda A."/>
            <person name="Kosuge T."/>
            <person name="Suzuki Y."/>
            <person name="Sato Y."/>
            <person name="Kawashima S."/>
            <person name="Katayama T."/>
            <person name="Wakaguri H."/>
            <person name="Inoue N."/>
            <person name="Homma K."/>
            <person name="Tada-Umezaki M."/>
            <person name="Yagi Y."/>
            <person name="Fujii Y."/>
            <person name="Habara T."/>
            <person name="Kanehisa M."/>
            <person name="Watanabe H."/>
            <person name="Ito K."/>
            <person name="Gojobori T."/>
            <person name="Sugawara H."/>
            <person name="Imanishi T."/>
            <person name="Weir W."/>
            <person name="Gardner M."/>
            <person name="Pain A."/>
            <person name="Shiels B."/>
            <person name="Hattori M."/>
            <person name="Nene V."/>
            <person name="Sugimoto C."/>
        </authorList>
    </citation>
    <scope>NUCLEOTIDE SEQUENCE [LARGE SCALE GENOMIC DNA]</scope>
    <source>
        <strain evidence="1 2">Shintoku</strain>
    </source>
</reference>
<gene>
    <name evidence="1" type="ORF">TOT_020000826</name>
</gene>
<dbReference type="KEGG" id="tot:TOT_020000826"/>
<evidence type="ECO:0000313" key="2">
    <source>
        <dbReference type="Proteomes" id="UP000003786"/>
    </source>
</evidence>
<dbReference type="Proteomes" id="UP000003786">
    <property type="component" value="Chromosome 2"/>
</dbReference>